<sequence length="238" mass="28411">MHEKASEFIKFSSVSNTLLTIKNILGENIFKERLKQYVEIYKFNDVKEDMFWSMMTNGFYSSKICFCDILKILKNWKSDLILKIETDKESLYSFNFINNNTNIQNDTIPIIIELSSIDGKNNTRKQLKLPIQFLTKKIANIERFERNNGEILFLSNVEFTYNYRTFYDYYLWKEIFQFMETYPSSLKISEKTYLIETFCYQLSYDGIENYKDILSEFKKQLINLPVQPINCLIPAQNI</sequence>
<dbReference type="WBParaSite" id="SPAL_0000994000.1">
    <property type="protein sequence ID" value="SPAL_0000994000.1"/>
    <property type="gene ID" value="SPAL_0000994000"/>
</dbReference>
<reference evidence="2" key="1">
    <citation type="submission" date="2017-02" db="UniProtKB">
        <authorList>
            <consortium name="WormBaseParasite"/>
        </authorList>
    </citation>
    <scope>IDENTIFICATION</scope>
</reference>
<keyword evidence="1" id="KW-1185">Reference proteome</keyword>
<evidence type="ECO:0000313" key="2">
    <source>
        <dbReference type="WBParaSite" id="SPAL_0000994000.1"/>
    </source>
</evidence>
<dbReference type="AlphaFoldDB" id="A0A0N5BVT4"/>
<proteinExistence type="predicted"/>
<dbReference type="Proteomes" id="UP000046392">
    <property type="component" value="Unplaced"/>
</dbReference>
<organism evidence="1 2">
    <name type="scientific">Strongyloides papillosus</name>
    <name type="common">Intestinal threadworm</name>
    <dbReference type="NCBI Taxonomy" id="174720"/>
    <lineage>
        <taxon>Eukaryota</taxon>
        <taxon>Metazoa</taxon>
        <taxon>Ecdysozoa</taxon>
        <taxon>Nematoda</taxon>
        <taxon>Chromadorea</taxon>
        <taxon>Rhabditida</taxon>
        <taxon>Tylenchina</taxon>
        <taxon>Panagrolaimomorpha</taxon>
        <taxon>Strongyloidoidea</taxon>
        <taxon>Strongyloididae</taxon>
        <taxon>Strongyloides</taxon>
    </lineage>
</organism>
<protein>
    <submittedName>
        <fullName evidence="2">Uncharacterized protein</fullName>
    </submittedName>
</protein>
<dbReference type="STRING" id="174720.A0A0N5BVT4"/>
<evidence type="ECO:0000313" key="1">
    <source>
        <dbReference type="Proteomes" id="UP000046392"/>
    </source>
</evidence>
<accession>A0A0N5BVT4</accession>
<name>A0A0N5BVT4_STREA</name>